<organism evidence="2 3">
    <name type="scientific">Agromyces ramosus</name>
    <dbReference type="NCBI Taxonomy" id="33879"/>
    <lineage>
        <taxon>Bacteria</taxon>
        <taxon>Bacillati</taxon>
        <taxon>Actinomycetota</taxon>
        <taxon>Actinomycetes</taxon>
        <taxon>Micrococcales</taxon>
        <taxon>Microbacteriaceae</taxon>
        <taxon>Agromyces</taxon>
    </lineage>
</organism>
<dbReference type="RefSeq" id="WP_307040100.1">
    <property type="nucleotide sequence ID" value="NZ_JAUSYY010000001.1"/>
</dbReference>
<reference evidence="2 3" key="1">
    <citation type="submission" date="2023-07" db="EMBL/GenBank/DDBJ databases">
        <title>Comparative genomics of wheat-associated soil bacteria to identify genetic determinants of phenazine resistance.</title>
        <authorList>
            <person name="Mouncey N."/>
        </authorList>
    </citation>
    <scope>NUCLEOTIDE SEQUENCE [LARGE SCALE GENOMIC DNA]</scope>
    <source>
        <strain evidence="2 3">V3I3</strain>
    </source>
</reference>
<feature type="compositionally biased region" description="Basic and acidic residues" evidence="1">
    <location>
        <begin position="1"/>
        <end position="13"/>
    </location>
</feature>
<gene>
    <name evidence="2" type="ORF">QFZ26_001125</name>
</gene>
<proteinExistence type="predicted"/>
<accession>A0ABU0R656</accession>
<dbReference type="EMBL" id="JAUSYY010000001">
    <property type="protein sequence ID" value="MDQ0893570.1"/>
    <property type="molecule type" value="Genomic_DNA"/>
</dbReference>
<sequence>MNDKNDGTDEERTGGGIPTETRGDGGVGSVGGVSGVGIVGTTFGVAGNIPEPPGVEEEPLVIENEDDPDAIAHRGETDDDPGRGTGVGPEVRPPS</sequence>
<evidence type="ECO:0000313" key="3">
    <source>
        <dbReference type="Proteomes" id="UP001239083"/>
    </source>
</evidence>
<evidence type="ECO:0000256" key="1">
    <source>
        <dbReference type="SAM" id="MobiDB-lite"/>
    </source>
</evidence>
<feature type="region of interest" description="Disordered" evidence="1">
    <location>
        <begin position="1"/>
        <end position="95"/>
    </location>
</feature>
<feature type="compositionally biased region" description="Acidic residues" evidence="1">
    <location>
        <begin position="54"/>
        <end position="69"/>
    </location>
</feature>
<protein>
    <submittedName>
        <fullName evidence="2">Uncharacterized protein</fullName>
    </submittedName>
</protein>
<keyword evidence="3" id="KW-1185">Reference proteome</keyword>
<evidence type="ECO:0000313" key="2">
    <source>
        <dbReference type="EMBL" id="MDQ0893570.1"/>
    </source>
</evidence>
<dbReference type="Proteomes" id="UP001239083">
    <property type="component" value="Unassembled WGS sequence"/>
</dbReference>
<feature type="compositionally biased region" description="Basic and acidic residues" evidence="1">
    <location>
        <begin position="70"/>
        <end position="82"/>
    </location>
</feature>
<name>A0ABU0R656_9MICO</name>
<feature type="compositionally biased region" description="Gly residues" evidence="1">
    <location>
        <begin position="24"/>
        <end position="38"/>
    </location>
</feature>
<comment type="caution">
    <text evidence="2">The sequence shown here is derived from an EMBL/GenBank/DDBJ whole genome shotgun (WGS) entry which is preliminary data.</text>
</comment>